<organism evidence="1 2">
    <name type="scientific">Bauhinia variegata</name>
    <name type="common">Purple orchid tree</name>
    <name type="synonym">Phanera variegata</name>
    <dbReference type="NCBI Taxonomy" id="167791"/>
    <lineage>
        <taxon>Eukaryota</taxon>
        <taxon>Viridiplantae</taxon>
        <taxon>Streptophyta</taxon>
        <taxon>Embryophyta</taxon>
        <taxon>Tracheophyta</taxon>
        <taxon>Spermatophyta</taxon>
        <taxon>Magnoliopsida</taxon>
        <taxon>eudicotyledons</taxon>
        <taxon>Gunneridae</taxon>
        <taxon>Pentapetalae</taxon>
        <taxon>rosids</taxon>
        <taxon>fabids</taxon>
        <taxon>Fabales</taxon>
        <taxon>Fabaceae</taxon>
        <taxon>Cercidoideae</taxon>
        <taxon>Cercideae</taxon>
        <taxon>Bauhiniinae</taxon>
        <taxon>Bauhinia</taxon>
    </lineage>
</organism>
<proteinExistence type="predicted"/>
<evidence type="ECO:0000313" key="2">
    <source>
        <dbReference type="Proteomes" id="UP000828941"/>
    </source>
</evidence>
<keyword evidence="2" id="KW-1185">Reference proteome</keyword>
<accession>A0ACB9Q0S6</accession>
<comment type="caution">
    <text evidence="1">The sequence shown here is derived from an EMBL/GenBank/DDBJ whole genome shotgun (WGS) entry which is preliminary data.</text>
</comment>
<dbReference type="Proteomes" id="UP000828941">
    <property type="component" value="Chromosome 2"/>
</dbReference>
<gene>
    <name evidence="1" type="ORF">L6164_003275</name>
</gene>
<name>A0ACB9Q0S6_BAUVA</name>
<sequence length="390" mass="44026">MAQRSLIYSFVARGTVILAEHTDFNGNFISIALQCLERLPASNQKFTYNCDGHTFNYLVDNGFTYCIVAVESAGRQIPMAFLERIKEDFTKRYGGGKAATAAAKSLNREFGPKLKEHMQYCIDHPDEISKLEKVKAQVSEVKGVMVENIEKVLDRGVQLEVLVDRTENLHNQAQDFRQQGTQIRRKMWFQNMKIKLIVLGILIALILIIVLSQSLIYSFVARGTVILAEYTEFKGNFTGIAEQCLQKLPASNNKFTYNCDGHTFNYLVDNGFTYCVVAVESVGRQIPIAFLERIKEEFAKRYAGGKAATAAANSLNKEFGSKLKEQMQYCVDHPEEISKLAKVKAQVSEVKGVMMENIEKVLDRGEKIELLVDKTENLRSQCCELLKALE</sequence>
<reference evidence="1 2" key="1">
    <citation type="journal article" date="2022" name="DNA Res.">
        <title>Chromosomal-level genome assembly of the orchid tree Bauhinia variegata (Leguminosae; Cercidoideae) supports the allotetraploid origin hypothesis of Bauhinia.</title>
        <authorList>
            <person name="Zhong Y."/>
            <person name="Chen Y."/>
            <person name="Zheng D."/>
            <person name="Pang J."/>
            <person name="Liu Y."/>
            <person name="Luo S."/>
            <person name="Meng S."/>
            <person name="Qian L."/>
            <person name="Wei D."/>
            <person name="Dai S."/>
            <person name="Zhou R."/>
        </authorList>
    </citation>
    <scope>NUCLEOTIDE SEQUENCE [LARGE SCALE GENOMIC DNA]</scope>
    <source>
        <strain evidence="1">BV-YZ2020</strain>
    </source>
</reference>
<dbReference type="EMBL" id="CM039427">
    <property type="protein sequence ID" value="KAI4354413.1"/>
    <property type="molecule type" value="Genomic_DNA"/>
</dbReference>
<evidence type="ECO:0000313" key="1">
    <source>
        <dbReference type="EMBL" id="KAI4354413.1"/>
    </source>
</evidence>
<protein>
    <submittedName>
        <fullName evidence="1">Uncharacterized protein</fullName>
    </submittedName>
</protein>